<organism evidence="1 2">
    <name type="scientific">Enterococcus faecium 505</name>
    <dbReference type="NCBI Taxonomy" id="1134806"/>
    <lineage>
        <taxon>Bacteria</taxon>
        <taxon>Bacillati</taxon>
        <taxon>Bacillota</taxon>
        <taxon>Bacilli</taxon>
        <taxon>Lactobacillales</taxon>
        <taxon>Enterococcaceae</taxon>
        <taxon>Enterococcus</taxon>
    </lineage>
</organism>
<dbReference type="EMBL" id="AMBL01000020">
    <property type="protein sequence ID" value="EJY46427.1"/>
    <property type="molecule type" value="Genomic_DNA"/>
</dbReference>
<dbReference type="Proteomes" id="UP000006403">
    <property type="component" value="Unassembled WGS sequence"/>
</dbReference>
<gene>
    <name evidence="1" type="ORF">HMPREF1348_00933</name>
</gene>
<protein>
    <submittedName>
        <fullName evidence="1">Uncharacterized protein</fullName>
    </submittedName>
</protein>
<proteinExistence type="predicted"/>
<accession>J7CWM4</accession>
<name>J7CWM4_ENTFC</name>
<comment type="caution">
    <text evidence="1">The sequence shown here is derived from an EMBL/GenBank/DDBJ whole genome shotgun (WGS) entry which is preliminary data.</text>
</comment>
<dbReference type="PATRIC" id="fig|1134806.3.peg.891"/>
<evidence type="ECO:0000313" key="2">
    <source>
        <dbReference type="Proteomes" id="UP000006403"/>
    </source>
</evidence>
<sequence>MFFDKNLLYLPTWQPSIQVLYLIYFIVKNNDSVPTISFRRKNSSLFLKTSQQKKN</sequence>
<reference evidence="1 2" key="1">
    <citation type="submission" date="2012-04" db="EMBL/GenBank/DDBJ databases">
        <authorList>
            <person name="Weinstock G."/>
            <person name="Sodergren E."/>
            <person name="Lobos E.A."/>
            <person name="Fulton L."/>
            <person name="Fulton R."/>
            <person name="Courtney L."/>
            <person name="Fronick C."/>
            <person name="O'Laughlin M."/>
            <person name="Godfrey J."/>
            <person name="Wilson R.M."/>
            <person name="Miner T."/>
            <person name="Farmer C."/>
            <person name="Delehaunty K."/>
            <person name="Cordes M."/>
            <person name="Minx P."/>
            <person name="Tomlinson C."/>
            <person name="Chen J."/>
            <person name="Wollam A."/>
            <person name="Pepin K.H."/>
            <person name="Bhonagiri V."/>
            <person name="Zhang X."/>
            <person name="Suruliraj S."/>
            <person name="Warren W."/>
            <person name="Mitreva M."/>
            <person name="Mardis E.R."/>
            <person name="Wilson R.K."/>
        </authorList>
    </citation>
    <scope>NUCLEOTIDE SEQUENCE [LARGE SCALE GENOMIC DNA]</scope>
    <source>
        <strain evidence="1 2">505</strain>
    </source>
</reference>
<dbReference type="HOGENOM" id="CLU_198174_0_0_9"/>
<evidence type="ECO:0000313" key="1">
    <source>
        <dbReference type="EMBL" id="EJY46427.1"/>
    </source>
</evidence>
<dbReference type="AlphaFoldDB" id="J7CWM4"/>